<dbReference type="RefSeq" id="WP_094846046.1">
    <property type="nucleotide sequence ID" value="NZ_NEVJ01000002.1"/>
</dbReference>
<dbReference type="Pfam" id="PF05489">
    <property type="entry name" value="Phage_tail_X"/>
    <property type="match status" value="1"/>
</dbReference>
<dbReference type="Proteomes" id="UP000216857">
    <property type="component" value="Unassembled WGS sequence"/>
</dbReference>
<dbReference type="EMBL" id="NEVJ01000002">
    <property type="protein sequence ID" value="OZI23030.1"/>
    <property type="molecule type" value="Genomic_DNA"/>
</dbReference>
<proteinExistence type="predicted"/>
<gene>
    <name evidence="1" type="ORF">CAL26_05980</name>
</gene>
<evidence type="ECO:0000313" key="2">
    <source>
        <dbReference type="Proteomes" id="UP000216857"/>
    </source>
</evidence>
<dbReference type="InterPro" id="IPR008861">
    <property type="entry name" value="GpX-like"/>
</dbReference>
<name>A0A261REJ1_9BORD</name>
<accession>A0A261REJ1</accession>
<protein>
    <submittedName>
        <fullName evidence="1">Phage tail protein</fullName>
    </submittedName>
</protein>
<evidence type="ECO:0000313" key="1">
    <source>
        <dbReference type="EMBL" id="OZI23030.1"/>
    </source>
</evidence>
<sequence length="68" mass="7574">MKVRTQQHDTVDALCWRNLHQTRDVVEQTLELNPGLADLGPVLPHGLLVELPQVATAPAPQPTTKLWD</sequence>
<dbReference type="AlphaFoldDB" id="A0A261REJ1"/>
<reference evidence="1" key="1">
    <citation type="submission" date="2017-05" db="EMBL/GenBank/DDBJ databases">
        <title>Complete and WGS of Bordetella genogroups.</title>
        <authorList>
            <person name="Spilker T."/>
            <person name="Lipuma J."/>
        </authorList>
    </citation>
    <scope>NUCLEOTIDE SEQUENCE</scope>
    <source>
        <strain evidence="1">AU21707</strain>
    </source>
</reference>
<keyword evidence="2" id="KW-1185">Reference proteome</keyword>
<organism evidence="1 2">
    <name type="scientific">Bordetella genomosp. 9</name>
    <dbReference type="NCBI Taxonomy" id="1416803"/>
    <lineage>
        <taxon>Bacteria</taxon>
        <taxon>Pseudomonadati</taxon>
        <taxon>Pseudomonadota</taxon>
        <taxon>Betaproteobacteria</taxon>
        <taxon>Burkholderiales</taxon>
        <taxon>Alcaligenaceae</taxon>
        <taxon>Bordetella</taxon>
    </lineage>
</organism>
<dbReference type="OrthoDB" id="8759063at2"/>
<comment type="caution">
    <text evidence="1">The sequence shown here is derived from an EMBL/GenBank/DDBJ whole genome shotgun (WGS) entry which is preliminary data.</text>
</comment>